<comment type="caution">
    <text evidence="2">The sequence shown here is derived from an EMBL/GenBank/DDBJ whole genome shotgun (WGS) entry which is preliminary data.</text>
</comment>
<evidence type="ECO:0008006" key="4">
    <source>
        <dbReference type="Google" id="ProtNLM"/>
    </source>
</evidence>
<name>A0ABP6M008_9MICC</name>
<accession>A0ABP6M008</accession>
<organism evidence="2 3">
    <name type="scientific">Nesterenkonia aethiopica</name>
    <dbReference type="NCBI Taxonomy" id="269144"/>
    <lineage>
        <taxon>Bacteria</taxon>
        <taxon>Bacillati</taxon>
        <taxon>Actinomycetota</taxon>
        <taxon>Actinomycetes</taxon>
        <taxon>Micrococcales</taxon>
        <taxon>Micrococcaceae</taxon>
        <taxon>Nesterenkonia</taxon>
    </lineage>
</organism>
<dbReference type="Gene3D" id="1.10.530.10">
    <property type="match status" value="1"/>
</dbReference>
<evidence type="ECO:0000313" key="3">
    <source>
        <dbReference type="Proteomes" id="UP001500236"/>
    </source>
</evidence>
<protein>
    <recommendedName>
        <fullName evidence="4">Transglycosylase SLT domain-containing protein</fullName>
    </recommendedName>
</protein>
<dbReference type="Proteomes" id="UP001500236">
    <property type="component" value="Unassembled WGS sequence"/>
</dbReference>
<sequence length="265" mass="27722">MASGRSISDPTTQRRRRPRLLGAAACVVVLLTSCGGAPEEPDDQTSAELPEAPVQRQAPFSAQAREAASLADLPVREIADPDWVAATAESVEIPPRALEAYAGAALRQRAERPGCGLGWNTLAGIGQVESLHGTYAGSSLEEDGTASPPIIGIALDGGEGVAEIRDTDGGELDGDDEWDRAVGPMQFIPTTWGLYAQDGSAGAREVGPDPQNIDDAALTAAVYLCERGGPLTQDEGFATAVGAYNRSVPYINDVARWAERYAGAF</sequence>
<dbReference type="EMBL" id="BAAAVT010000010">
    <property type="protein sequence ID" value="GAA3065020.1"/>
    <property type="molecule type" value="Genomic_DNA"/>
</dbReference>
<dbReference type="PROSITE" id="PS51257">
    <property type="entry name" value="PROKAR_LIPOPROTEIN"/>
    <property type="match status" value="1"/>
</dbReference>
<proteinExistence type="predicted"/>
<dbReference type="InterPro" id="IPR023346">
    <property type="entry name" value="Lysozyme-like_dom_sf"/>
</dbReference>
<evidence type="ECO:0000256" key="1">
    <source>
        <dbReference type="SAM" id="MobiDB-lite"/>
    </source>
</evidence>
<dbReference type="PANTHER" id="PTHR30163">
    <property type="entry name" value="MEMBRANE-BOUND LYTIC MUREIN TRANSGLYCOSYLASE B"/>
    <property type="match status" value="1"/>
</dbReference>
<reference evidence="3" key="1">
    <citation type="journal article" date="2019" name="Int. J. Syst. Evol. Microbiol.">
        <title>The Global Catalogue of Microorganisms (GCM) 10K type strain sequencing project: providing services to taxonomists for standard genome sequencing and annotation.</title>
        <authorList>
            <consortium name="The Broad Institute Genomics Platform"/>
            <consortium name="The Broad Institute Genome Sequencing Center for Infectious Disease"/>
            <person name="Wu L."/>
            <person name="Ma J."/>
        </authorList>
    </citation>
    <scope>NUCLEOTIDE SEQUENCE [LARGE SCALE GENOMIC DNA]</scope>
    <source>
        <strain evidence="3">JCM 14309</strain>
    </source>
</reference>
<keyword evidence="3" id="KW-1185">Reference proteome</keyword>
<dbReference type="CDD" id="cd13399">
    <property type="entry name" value="Slt35-like"/>
    <property type="match status" value="1"/>
</dbReference>
<gene>
    <name evidence="2" type="ORF">GCM10010529_17470</name>
</gene>
<dbReference type="PANTHER" id="PTHR30163:SF8">
    <property type="entry name" value="LYTIC MUREIN TRANSGLYCOSYLASE"/>
    <property type="match status" value="1"/>
</dbReference>
<dbReference type="SUPFAM" id="SSF53955">
    <property type="entry name" value="Lysozyme-like"/>
    <property type="match status" value="1"/>
</dbReference>
<feature type="region of interest" description="Disordered" evidence="1">
    <location>
        <begin position="37"/>
        <end position="61"/>
    </location>
</feature>
<evidence type="ECO:0000313" key="2">
    <source>
        <dbReference type="EMBL" id="GAA3065020.1"/>
    </source>
</evidence>
<dbReference type="InterPro" id="IPR043426">
    <property type="entry name" value="MltB-like"/>
</dbReference>